<feature type="region of interest" description="Disordered" evidence="5">
    <location>
        <begin position="18"/>
        <end position="52"/>
    </location>
</feature>
<evidence type="ECO:0000256" key="4">
    <source>
        <dbReference type="ARBA" id="ARBA00023136"/>
    </source>
</evidence>
<feature type="transmembrane region" description="Helical" evidence="6">
    <location>
        <begin position="193"/>
        <end position="217"/>
    </location>
</feature>
<feature type="transmembrane region" description="Helical" evidence="6">
    <location>
        <begin position="253"/>
        <end position="274"/>
    </location>
</feature>
<evidence type="ECO:0000256" key="1">
    <source>
        <dbReference type="ARBA" id="ARBA00004141"/>
    </source>
</evidence>
<keyword evidence="3 6" id="KW-1133">Transmembrane helix</keyword>
<feature type="transmembrane region" description="Helical" evidence="6">
    <location>
        <begin position="223"/>
        <end position="241"/>
    </location>
</feature>
<feature type="compositionally biased region" description="Low complexity" evidence="5">
    <location>
        <begin position="399"/>
        <end position="409"/>
    </location>
</feature>
<keyword evidence="4 6" id="KW-0472">Membrane</keyword>
<dbReference type="PANTHER" id="PTHR23051:SF0">
    <property type="entry name" value="SOLUTE CARRIER FAMILY 35 MEMBER F5"/>
    <property type="match status" value="1"/>
</dbReference>
<feature type="transmembrane region" description="Helical" evidence="6">
    <location>
        <begin position="162"/>
        <end position="181"/>
    </location>
</feature>
<keyword evidence="8" id="KW-1185">Reference proteome</keyword>
<dbReference type="OrthoDB" id="1436450at2759"/>
<accession>A0A835SML0</accession>
<name>A0A835SML0_CHLIN</name>
<feature type="transmembrane region" description="Helical" evidence="6">
    <location>
        <begin position="294"/>
        <end position="313"/>
    </location>
</feature>
<feature type="region of interest" description="Disordered" evidence="5">
    <location>
        <begin position="389"/>
        <end position="409"/>
    </location>
</feature>
<evidence type="ECO:0000256" key="2">
    <source>
        <dbReference type="ARBA" id="ARBA00022692"/>
    </source>
</evidence>
<feature type="transmembrane region" description="Helical" evidence="6">
    <location>
        <begin position="65"/>
        <end position="84"/>
    </location>
</feature>
<evidence type="ECO:0000256" key="6">
    <source>
        <dbReference type="SAM" id="Phobius"/>
    </source>
</evidence>
<dbReference type="EMBL" id="JAEHOC010000029">
    <property type="protein sequence ID" value="KAG2429774.1"/>
    <property type="molecule type" value="Genomic_DNA"/>
</dbReference>
<dbReference type="PANTHER" id="PTHR23051">
    <property type="entry name" value="SOLUTE CARRIER FAMILY 35, MEMBER F5"/>
    <property type="match status" value="1"/>
</dbReference>
<dbReference type="AlphaFoldDB" id="A0A835SML0"/>
<feature type="region of interest" description="Disordered" evidence="5">
    <location>
        <begin position="457"/>
        <end position="485"/>
    </location>
</feature>
<protein>
    <recommendedName>
        <fullName evidence="9">EamA domain-containing protein</fullName>
    </recommendedName>
</protein>
<dbReference type="SUPFAM" id="SSF103481">
    <property type="entry name" value="Multidrug resistance efflux transporter EmrE"/>
    <property type="match status" value="1"/>
</dbReference>
<dbReference type="InterPro" id="IPR037185">
    <property type="entry name" value="EmrE-like"/>
</dbReference>
<sequence length="485" mass="46815">MPRQAHLMVAQQGWAATSQDRCGSGGNALKWGADQGEGDDKQEAAEAEGDGTDGGGVALSTIFKAAMLVAPVWFAAQLTFTASLEFTSVTSNTVLSSCSSLFVYLGALALRQERGSGLRLAGVVAAMAGTTLVTLADRRSGGGGGESGGGGGGGTGGGSAPLLGDGLTLLAAALYAAYTLIMRKMLVKDDAVVTALFFGAIGAACTALLLPLAAALAAAGSPVVTRVTAQALGLALVQGLVDYVAADYAWARAVMLLGPTATSCGLALQIPAAAVIDALANGNKLAWTETPARLAQFLAGSGLIIAGFMGVSVEPRAAAAWLQRWRARRGGGGGGGGGGSGHSSGGGGGEGRGHGLRGGYEQQAGWRDAAAAPGGGGQERTRLLRAAAETGPAGGGASSGADAGEAADEAAAAAAGDGLGNRSRGGSGALEAGTGSVAGRALRAVGQALGRGGAAAAMAAGGGGGGDGATAASYIPLTDKSFEGK</sequence>
<dbReference type="Proteomes" id="UP000650467">
    <property type="component" value="Unassembled WGS sequence"/>
</dbReference>
<organism evidence="7 8">
    <name type="scientific">Chlamydomonas incerta</name>
    <dbReference type="NCBI Taxonomy" id="51695"/>
    <lineage>
        <taxon>Eukaryota</taxon>
        <taxon>Viridiplantae</taxon>
        <taxon>Chlorophyta</taxon>
        <taxon>core chlorophytes</taxon>
        <taxon>Chlorophyceae</taxon>
        <taxon>CS clade</taxon>
        <taxon>Chlamydomonadales</taxon>
        <taxon>Chlamydomonadaceae</taxon>
        <taxon>Chlamydomonas</taxon>
    </lineage>
</organism>
<evidence type="ECO:0000256" key="5">
    <source>
        <dbReference type="SAM" id="MobiDB-lite"/>
    </source>
</evidence>
<feature type="transmembrane region" description="Helical" evidence="6">
    <location>
        <begin position="117"/>
        <end position="136"/>
    </location>
</feature>
<comment type="subcellular location">
    <subcellularLocation>
        <location evidence="1">Membrane</location>
        <topology evidence="1">Multi-pass membrane protein</topology>
    </subcellularLocation>
</comment>
<reference evidence="7" key="1">
    <citation type="journal article" date="2020" name="bioRxiv">
        <title>Comparative genomics of Chlamydomonas.</title>
        <authorList>
            <person name="Craig R.J."/>
            <person name="Hasan A.R."/>
            <person name="Ness R.W."/>
            <person name="Keightley P.D."/>
        </authorList>
    </citation>
    <scope>NUCLEOTIDE SEQUENCE</scope>
    <source>
        <strain evidence="7">SAG 7.73</strain>
    </source>
</reference>
<dbReference type="GO" id="GO:0016020">
    <property type="term" value="C:membrane"/>
    <property type="evidence" value="ECO:0007669"/>
    <property type="project" value="UniProtKB-SubCell"/>
</dbReference>
<evidence type="ECO:0000313" key="8">
    <source>
        <dbReference type="Proteomes" id="UP000650467"/>
    </source>
</evidence>
<evidence type="ECO:0000313" key="7">
    <source>
        <dbReference type="EMBL" id="KAG2429774.1"/>
    </source>
</evidence>
<feature type="transmembrane region" description="Helical" evidence="6">
    <location>
        <begin position="90"/>
        <end position="110"/>
    </location>
</feature>
<feature type="compositionally biased region" description="Gly residues" evidence="5">
    <location>
        <begin position="330"/>
        <end position="350"/>
    </location>
</feature>
<keyword evidence="2 6" id="KW-0812">Transmembrane</keyword>
<evidence type="ECO:0000256" key="3">
    <source>
        <dbReference type="ARBA" id="ARBA00022989"/>
    </source>
</evidence>
<comment type="caution">
    <text evidence="7">The sequence shown here is derived from an EMBL/GenBank/DDBJ whole genome shotgun (WGS) entry which is preliminary data.</text>
</comment>
<proteinExistence type="predicted"/>
<feature type="region of interest" description="Disordered" evidence="5">
    <location>
        <begin position="330"/>
        <end position="359"/>
    </location>
</feature>
<gene>
    <name evidence="7" type="ORF">HXX76_010558</name>
</gene>
<evidence type="ECO:0008006" key="9">
    <source>
        <dbReference type="Google" id="ProtNLM"/>
    </source>
</evidence>